<dbReference type="InterPro" id="IPR050832">
    <property type="entry name" value="Bact_Acetyltransf"/>
</dbReference>
<dbReference type="PROSITE" id="PS51186">
    <property type="entry name" value="GNAT"/>
    <property type="match status" value="1"/>
</dbReference>
<keyword evidence="2" id="KW-0012">Acyltransferase</keyword>
<dbReference type="eggNOG" id="COG1247">
    <property type="taxonomic scope" value="Bacteria"/>
</dbReference>
<protein>
    <recommendedName>
        <fullName evidence="3">N-acetyltransferase domain-containing protein</fullName>
    </recommendedName>
</protein>
<evidence type="ECO:0000256" key="1">
    <source>
        <dbReference type="ARBA" id="ARBA00022679"/>
    </source>
</evidence>
<organism evidence="4 5">
    <name type="scientific">Afipia broomeae ATCC 49717</name>
    <dbReference type="NCBI Taxonomy" id="883078"/>
    <lineage>
        <taxon>Bacteria</taxon>
        <taxon>Pseudomonadati</taxon>
        <taxon>Pseudomonadota</taxon>
        <taxon>Alphaproteobacteria</taxon>
        <taxon>Hyphomicrobiales</taxon>
        <taxon>Nitrobacteraceae</taxon>
        <taxon>Afipia</taxon>
    </lineage>
</organism>
<evidence type="ECO:0000313" key="5">
    <source>
        <dbReference type="Proteomes" id="UP000001096"/>
    </source>
</evidence>
<evidence type="ECO:0000313" key="4">
    <source>
        <dbReference type="EMBL" id="EKS34806.1"/>
    </source>
</evidence>
<feature type="domain" description="N-acetyltransferase" evidence="3">
    <location>
        <begin position="20"/>
        <end position="183"/>
    </location>
</feature>
<dbReference type="PATRIC" id="fig|883078.3.peg.4871"/>
<dbReference type="PANTHER" id="PTHR43877">
    <property type="entry name" value="AMINOALKYLPHOSPHONATE N-ACETYLTRANSFERASE-RELATED-RELATED"/>
    <property type="match status" value="1"/>
</dbReference>
<dbReference type="InterPro" id="IPR016181">
    <property type="entry name" value="Acyl_CoA_acyltransferase"/>
</dbReference>
<evidence type="ECO:0000259" key="3">
    <source>
        <dbReference type="PROSITE" id="PS51186"/>
    </source>
</evidence>
<name>K8P065_9BRAD</name>
<dbReference type="EMBL" id="AGWX01000005">
    <property type="protein sequence ID" value="EKS34806.1"/>
    <property type="molecule type" value="Genomic_DNA"/>
</dbReference>
<proteinExistence type="predicted"/>
<dbReference type="AlphaFoldDB" id="K8P065"/>
<comment type="caution">
    <text evidence="4">The sequence shown here is derived from an EMBL/GenBank/DDBJ whole genome shotgun (WGS) entry which is preliminary data.</text>
</comment>
<dbReference type="Proteomes" id="UP000001096">
    <property type="component" value="Unassembled WGS sequence"/>
</dbReference>
<keyword evidence="5" id="KW-1185">Reference proteome</keyword>
<evidence type="ECO:0000256" key="2">
    <source>
        <dbReference type="ARBA" id="ARBA00023315"/>
    </source>
</evidence>
<dbReference type="CDD" id="cd04301">
    <property type="entry name" value="NAT_SF"/>
    <property type="match status" value="1"/>
</dbReference>
<dbReference type="HOGENOM" id="CLU_013985_18_2_5"/>
<dbReference type="GO" id="GO:0016747">
    <property type="term" value="F:acyltransferase activity, transferring groups other than amino-acyl groups"/>
    <property type="evidence" value="ECO:0007669"/>
    <property type="project" value="InterPro"/>
</dbReference>
<keyword evidence="1" id="KW-0808">Transferase</keyword>
<accession>K8P065</accession>
<dbReference type="SUPFAM" id="SSF55729">
    <property type="entry name" value="Acyl-CoA N-acyltransferases (Nat)"/>
    <property type="match status" value="1"/>
</dbReference>
<gene>
    <name evidence="4" type="ORF">HMPREF9695_04716</name>
</gene>
<dbReference type="Pfam" id="PF00583">
    <property type="entry name" value="Acetyltransf_1"/>
    <property type="match status" value="1"/>
</dbReference>
<sequence>MDLEGGAASCFDCTMSTILIEVRPAKASDASAVAATHDEAWRAAYQGIIPGAELEKLINRRGPQWWDSAIRKGSRVSVLSFGDKVAGYANYGRNRARSLHFEGEIYELYLRPEFQGLGFGRRLFTAAKRDLIQSGLKSMVIWALSDNEPAVEFYRTLGGRMVARSSERFGGKSLDKVAFAWTA</sequence>
<reference evidence="4 5" key="1">
    <citation type="submission" date="2012-04" db="EMBL/GenBank/DDBJ databases">
        <title>The Genome Sequence of Afipia broomeae ATCC 49717.</title>
        <authorList>
            <consortium name="The Broad Institute Genome Sequencing Platform"/>
            <person name="Earl A."/>
            <person name="Ward D."/>
            <person name="Feldgarden M."/>
            <person name="Gevers D."/>
            <person name="Huys G."/>
            <person name="Walker B."/>
            <person name="Young S.K."/>
            <person name="Zeng Q."/>
            <person name="Gargeya S."/>
            <person name="Fitzgerald M."/>
            <person name="Haas B."/>
            <person name="Abouelleil A."/>
            <person name="Alvarado L."/>
            <person name="Arachchi H.M."/>
            <person name="Berlin A."/>
            <person name="Chapman S.B."/>
            <person name="Goldberg J."/>
            <person name="Griggs A."/>
            <person name="Gujja S."/>
            <person name="Hansen M."/>
            <person name="Howarth C."/>
            <person name="Imamovic A."/>
            <person name="Larimer J."/>
            <person name="McCowen C."/>
            <person name="Montmayeur A."/>
            <person name="Murphy C."/>
            <person name="Neiman D."/>
            <person name="Pearson M."/>
            <person name="Priest M."/>
            <person name="Roberts A."/>
            <person name="Saif S."/>
            <person name="Shea T."/>
            <person name="Sisk P."/>
            <person name="Sykes S."/>
            <person name="Wortman J."/>
            <person name="Nusbaum C."/>
            <person name="Birren B."/>
        </authorList>
    </citation>
    <scope>NUCLEOTIDE SEQUENCE [LARGE SCALE GENOMIC DNA]</scope>
    <source>
        <strain evidence="4 5">ATCC 49717</strain>
    </source>
</reference>
<dbReference type="InterPro" id="IPR000182">
    <property type="entry name" value="GNAT_dom"/>
</dbReference>
<dbReference type="Gene3D" id="3.40.630.30">
    <property type="match status" value="1"/>
</dbReference>